<keyword evidence="3" id="KW-1185">Reference proteome</keyword>
<dbReference type="RefSeq" id="WP_174193646.1">
    <property type="nucleotide sequence ID" value="NZ_JABULH010000002.1"/>
</dbReference>
<dbReference type="EMBL" id="JABULH010000002">
    <property type="protein sequence ID" value="NTS65094.1"/>
    <property type="molecule type" value="Genomic_DNA"/>
</dbReference>
<dbReference type="Proteomes" id="UP000621447">
    <property type="component" value="Unassembled WGS sequence"/>
</dbReference>
<protein>
    <submittedName>
        <fullName evidence="2">PhoX family phosphatase</fullName>
    </submittedName>
</protein>
<comment type="caution">
    <text evidence="2">The sequence shown here is derived from an EMBL/GenBank/DDBJ whole genome shotgun (WGS) entry which is preliminary data.</text>
</comment>
<proteinExistence type="predicted"/>
<accession>A0ABX2JH09</accession>
<evidence type="ECO:0000313" key="3">
    <source>
        <dbReference type="Proteomes" id="UP000621447"/>
    </source>
</evidence>
<evidence type="ECO:0000313" key="2">
    <source>
        <dbReference type="EMBL" id="NTS65094.1"/>
    </source>
</evidence>
<evidence type="ECO:0000256" key="1">
    <source>
        <dbReference type="SAM" id="MobiDB-lite"/>
    </source>
</evidence>
<feature type="region of interest" description="Disordered" evidence="1">
    <location>
        <begin position="807"/>
        <end position="826"/>
    </location>
</feature>
<gene>
    <name evidence="2" type="ORF">HRV97_07945</name>
</gene>
<dbReference type="PANTHER" id="PTHR35399">
    <property type="entry name" value="SLR8030 PROTEIN"/>
    <property type="match status" value="1"/>
</dbReference>
<dbReference type="PANTHER" id="PTHR35399:SF2">
    <property type="entry name" value="DUF839 DOMAIN-CONTAINING PROTEIN"/>
    <property type="match status" value="1"/>
</dbReference>
<sequence length="842" mass="88287">MTELSLTTIGYDDGDVDTNASRNLHLNDIVQQRYSRRQTLFGGLSAMTTAAFGSVLLSACGGDELDDPGVVVSAGESITTSSGKTVTLNGIAGDNATTSGFTQVSGPTVTLSTAGGVTTFVAPAVAAATALVFRFSASGKNGQTSSADTTVTVNPATLAFTAVSKNLNDIVTVPEGYSVAVLYRLGDPIAAGVSVYGNDGQDTNFAQRAGDQHDGMSFFGLAASGNTPDALNNSRGILALNHENIVPAYMHANGPTTVAGRRPEAEVIKEIEAHGVSTIEVTRASGGAWSYVQASALNRRITPNTPMVFNGPVRGAAQLRTLYSNDATAGRGTINNCANGQMPWNTYLTNEENWAGYFRRTAGDAAVRSAAGLAKQNISLTRYGIREGAGGNYNWTTVQPSTAGDTRFAKWNATATAGLAADGTADFRNEPFQYGWVVEIDPFNPAAAPRKRTALGRMNHEGCWPGRTIAGTRPAFYMGDDAQNEYIYKFVSTAVWADADATNADRLAIGDKYLDTGTLYVAKFNADGSGQWLPLVFGQNGLTAANTTYPFADQADVLINTRLAADVLGATKMDRPEWTAVNPVNGEMYCTLTNNSSRTPANTDASNPRAYTDPKLPQGDVVNADPPTTAQATRGNANGHVIRVRESGDTTEATTFTWDVYAFGSGADLDRTNINLSGLDASNDFSSPDGLWFGRNTNVTGQVAPVLWIQTDDGAYTDVTNCMMLAALPGRVGDGGTRTVNNTLTTAAGVTTTSTTTTRIGAAPGANLKRFLVGPKECEITGITSTPDGRSLFVNIQHPGENGNVGNITSSWPASQSGQAGTSRPRSATIVITKNDGGIVGI</sequence>
<reference evidence="2 3" key="1">
    <citation type="submission" date="2020-06" db="EMBL/GenBank/DDBJ databases">
        <title>Sphingomonas hominis sp. nov., a member of the Sphingomonas, isolated from the hair of a 22-year-old girl.</title>
        <authorList>
            <person name="Zhang D.-F."/>
            <person name="Cui X.-W."/>
        </authorList>
    </citation>
    <scope>NUCLEOTIDE SEQUENCE [LARGE SCALE GENOMIC DNA]</scope>
    <source>
        <strain evidence="2 3">HHU CXW</strain>
    </source>
</reference>
<dbReference type="InterPro" id="IPR008557">
    <property type="entry name" value="PhoX"/>
</dbReference>
<organism evidence="2 3">
    <name type="scientific">Sphingomonas hominis</name>
    <dbReference type="NCBI Taxonomy" id="2741495"/>
    <lineage>
        <taxon>Bacteria</taxon>
        <taxon>Pseudomonadati</taxon>
        <taxon>Pseudomonadota</taxon>
        <taxon>Alphaproteobacteria</taxon>
        <taxon>Sphingomonadales</taxon>
        <taxon>Sphingomonadaceae</taxon>
        <taxon>Sphingomonas</taxon>
    </lineage>
</organism>
<feature type="region of interest" description="Disordered" evidence="1">
    <location>
        <begin position="595"/>
        <end position="619"/>
    </location>
</feature>
<feature type="compositionally biased region" description="Polar residues" evidence="1">
    <location>
        <begin position="595"/>
        <end position="606"/>
    </location>
</feature>
<dbReference type="Pfam" id="PF05787">
    <property type="entry name" value="PhoX"/>
    <property type="match status" value="1"/>
</dbReference>
<name>A0ABX2JH09_9SPHN</name>